<dbReference type="InterPro" id="IPR012931">
    <property type="entry name" value="TraG_N_Proteobacteria"/>
</dbReference>
<dbReference type="Proteomes" id="UP000574769">
    <property type="component" value="Unassembled WGS sequence"/>
</dbReference>
<comment type="caution">
    <text evidence="4">The sequence shown here is derived from an EMBL/GenBank/DDBJ whole genome shotgun (WGS) entry which is preliminary data.</text>
</comment>
<evidence type="ECO:0000313" key="4">
    <source>
        <dbReference type="EMBL" id="MBB4619262.1"/>
    </source>
</evidence>
<protein>
    <submittedName>
        <fullName evidence="4">Conjugal transfer mating pair stabilization protein TraG</fullName>
    </submittedName>
</protein>
<keyword evidence="2" id="KW-0472">Membrane</keyword>
<feature type="domain" description="TraG N-terminal Proteobacteria" evidence="3">
    <location>
        <begin position="3"/>
        <end position="458"/>
    </location>
</feature>
<feature type="region of interest" description="Disordered" evidence="1">
    <location>
        <begin position="586"/>
        <end position="757"/>
    </location>
</feature>
<proteinExistence type="predicted"/>
<feature type="compositionally biased region" description="Basic and acidic residues" evidence="1">
    <location>
        <begin position="707"/>
        <end position="723"/>
    </location>
</feature>
<evidence type="ECO:0000313" key="5">
    <source>
        <dbReference type="Proteomes" id="UP000574769"/>
    </source>
</evidence>
<feature type="compositionally biased region" description="Low complexity" evidence="1">
    <location>
        <begin position="738"/>
        <end position="753"/>
    </location>
</feature>
<feature type="transmembrane region" description="Helical" evidence="2">
    <location>
        <begin position="57"/>
        <end position="76"/>
    </location>
</feature>
<feature type="transmembrane region" description="Helical" evidence="2">
    <location>
        <begin position="365"/>
        <end position="385"/>
    </location>
</feature>
<dbReference type="Pfam" id="PF07916">
    <property type="entry name" value="TraG_N"/>
    <property type="match status" value="1"/>
</dbReference>
<feature type="transmembrane region" description="Helical" evidence="2">
    <location>
        <begin position="88"/>
        <end position="106"/>
    </location>
</feature>
<feature type="transmembrane region" description="Helical" evidence="2">
    <location>
        <begin position="329"/>
        <end position="353"/>
    </location>
</feature>
<evidence type="ECO:0000256" key="2">
    <source>
        <dbReference type="SAM" id="Phobius"/>
    </source>
</evidence>
<organism evidence="4 5">
    <name type="scientific">Sphingomonas abaci</name>
    <dbReference type="NCBI Taxonomy" id="237611"/>
    <lineage>
        <taxon>Bacteria</taxon>
        <taxon>Pseudomonadati</taxon>
        <taxon>Pseudomonadota</taxon>
        <taxon>Alphaproteobacteria</taxon>
        <taxon>Sphingomonadales</taxon>
        <taxon>Sphingomonadaceae</taxon>
        <taxon>Sphingomonas</taxon>
    </lineage>
</organism>
<keyword evidence="2" id="KW-1133">Transmembrane helix</keyword>
<dbReference type="EMBL" id="JACHNY010000008">
    <property type="protein sequence ID" value="MBB4619262.1"/>
    <property type="molecule type" value="Genomic_DNA"/>
</dbReference>
<keyword evidence="2" id="KW-0812">Transmembrane</keyword>
<sequence length="951" mass="100238">MVEVFTIGGGEYIVNTFNAVAAWTGGGGYRSLLRVVMVLGLIYSLLCVAFTMNVRVWMNWFIGSTLIYMCLMVPTVSVKVTDRINPSLAPAAVANVPLGLGVIASFTSQVGDWLTRTAETVFTMPSQLNYSTNGMVYGARLFDATRNFEIRDAEFATNLSAHFKNCVFGDIMLGQKSMTDLANAKDLWSAMGPGSVARSQPWVSRNGASVTSDIITCNNAYNLLSEQWTPMIAAHTPIWSKQAFPKLSTAVASAKLRADVPIVNQAFTASSANYEAVMRQNTAINAFMQARDGMAGGPGAASIDTFATTRADIQARNTYNSIAQQAMSWVPILNIVLTVVFYAMFPVIFPLFLMPQTGVGALKGYLTGFFYLASWGPLYVILHMICMTRATSAAQGAAEGGMSLGTFAGIGAVNAETATIAGFMLMSVPFLAAGLAKGAMSISGQATSVLNPAQNAAEAAAAEQTTGNYSYGNTSFANSTSNMRQSNNWQDTPMFSSGAAGSSFRFDNGATASSYGNGHSVIDTNGAISRFESTPTLNAGFLSDMKTTKSAYDRSAESDEASAAALTTYSQTGRWATGVSAEQIRGWETGSTSQHTATVDRSVRNSQGTSTGLEDQSAITQSRRLTDGNNRSAETIDTVRGTIGASIGGGGGRRSSPAPEGAGANTPTTGRGGLLGRAVGALPSIGGEVSKTGIQGDRLSHNADQSRGTDDRNSTTQSVRDDTTVANGASIGDTDTNRSGTFARGSTSRSSSLSREEALARAHSFEERARQSRERAQQLSQDISYAETHSMQMSTNLSAELGDWYARESQKAGGLDAPGLHEVGLTGHRRQVRDTLIAKFLSERQEGMFNEVQGQLHLNDPHELSGPALAGAGAIEKMYKPGGLIDAGGPGQSAAPVAAAEAIEAGSGKVQDARSLATAQRSSTVMAAQPVKAEIDEKLGKGFFVDPSLRK</sequence>
<evidence type="ECO:0000259" key="3">
    <source>
        <dbReference type="Pfam" id="PF07916"/>
    </source>
</evidence>
<dbReference type="AlphaFoldDB" id="A0A7W7EZ14"/>
<feature type="compositionally biased region" description="Polar residues" evidence="1">
    <location>
        <begin position="589"/>
        <end position="635"/>
    </location>
</feature>
<evidence type="ECO:0000256" key="1">
    <source>
        <dbReference type="SAM" id="MobiDB-lite"/>
    </source>
</evidence>
<feature type="transmembrane region" description="Helical" evidence="2">
    <location>
        <begin position="32"/>
        <end position="51"/>
    </location>
</feature>
<gene>
    <name evidence="4" type="ORF">GGQ96_003415</name>
</gene>
<dbReference type="RefSeq" id="WP_066773513.1">
    <property type="nucleotide sequence ID" value="NZ_JACHNY010000008.1"/>
</dbReference>
<keyword evidence="5" id="KW-1185">Reference proteome</keyword>
<name>A0A7W7EZ14_9SPHN</name>
<accession>A0A7W7EZ14</accession>
<reference evidence="4 5" key="1">
    <citation type="submission" date="2020-08" db="EMBL/GenBank/DDBJ databases">
        <title>Genomic Encyclopedia of Type Strains, Phase IV (KMG-IV): sequencing the most valuable type-strain genomes for metagenomic binning, comparative biology and taxonomic classification.</title>
        <authorList>
            <person name="Goeker M."/>
        </authorList>
    </citation>
    <scope>NUCLEOTIDE SEQUENCE [LARGE SCALE GENOMIC DNA]</scope>
    <source>
        <strain evidence="4 5">DSM 15867</strain>
    </source>
</reference>